<dbReference type="InterPro" id="IPR043128">
    <property type="entry name" value="Rev_trsase/Diguanyl_cyclase"/>
</dbReference>
<gene>
    <name evidence="4" type="ORF">RJN63_23180</name>
</gene>
<dbReference type="EMBL" id="JAVRAA010000015">
    <property type="protein sequence ID" value="MDT0339753.1"/>
    <property type="molecule type" value="Genomic_DNA"/>
</dbReference>
<proteinExistence type="predicted"/>
<dbReference type="InterPro" id="IPR029787">
    <property type="entry name" value="Nucleotide_cyclase"/>
</dbReference>
<dbReference type="PANTHER" id="PTHR46663">
    <property type="entry name" value="DIGUANYLATE CYCLASE DGCT-RELATED"/>
    <property type="match status" value="1"/>
</dbReference>
<keyword evidence="4" id="KW-0808">Transferase</keyword>
<reference evidence="4" key="1">
    <citation type="submission" date="2023-02" db="EMBL/GenBank/DDBJ databases">
        <title>Description of Herbaspirillum huttiense subsp. nephrolepsisexaltata and Herbaspirillum huttiense subsp. lycopersicon.</title>
        <authorList>
            <person name="Poudel M."/>
            <person name="Sharma A."/>
            <person name="Goss E."/>
            <person name="Tapia J.H."/>
            <person name="Harmon C.M."/>
            <person name="Jones J.B."/>
        </authorList>
    </citation>
    <scope>NUCLEOTIDE SEQUENCE</scope>
    <source>
        <strain evidence="4">NC40101</strain>
    </source>
</reference>
<keyword evidence="2" id="KW-0472">Membrane</keyword>
<dbReference type="SUPFAM" id="SSF55073">
    <property type="entry name" value="Nucleotide cyclase"/>
    <property type="match status" value="1"/>
</dbReference>
<dbReference type="GO" id="GO:0052621">
    <property type="term" value="F:diguanylate cyclase activity"/>
    <property type="evidence" value="ECO:0007669"/>
    <property type="project" value="UniProtKB-EC"/>
</dbReference>
<feature type="coiled-coil region" evidence="1">
    <location>
        <begin position="41"/>
        <end position="68"/>
    </location>
</feature>
<dbReference type="Pfam" id="PF00990">
    <property type="entry name" value="GGDEF"/>
    <property type="match status" value="1"/>
</dbReference>
<organism evidence="4">
    <name type="scientific">Herbaspirillum huttiense subsp. nephrolepidis</name>
    <dbReference type="NCBI Taxonomy" id="3075126"/>
    <lineage>
        <taxon>Bacteria</taxon>
        <taxon>Pseudomonadati</taxon>
        <taxon>Pseudomonadota</taxon>
        <taxon>Betaproteobacteria</taxon>
        <taxon>Burkholderiales</taxon>
        <taxon>Oxalobacteraceae</taxon>
        <taxon>Herbaspirillum</taxon>
    </lineage>
</organism>
<protein>
    <submittedName>
        <fullName evidence="4">GGDEF domain-containing protein</fullName>
        <ecNumber evidence="4">2.7.7.65</ecNumber>
    </submittedName>
</protein>
<dbReference type="Gene3D" id="3.30.70.270">
    <property type="match status" value="1"/>
</dbReference>
<dbReference type="NCBIfam" id="TIGR00254">
    <property type="entry name" value="GGDEF"/>
    <property type="match status" value="1"/>
</dbReference>
<dbReference type="RefSeq" id="WP_310836181.1">
    <property type="nucleotide sequence ID" value="NZ_JAVLSM010000003.1"/>
</dbReference>
<keyword evidence="2" id="KW-1133">Transmembrane helix</keyword>
<dbReference type="InterPro" id="IPR052163">
    <property type="entry name" value="DGC-Regulatory_Protein"/>
</dbReference>
<feature type="domain" description="GGDEF" evidence="3">
    <location>
        <begin position="99"/>
        <end position="231"/>
    </location>
</feature>
<evidence type="ECO:0000259" key="3">
    <source>
        <dbReference type="PROSITE" id="PS50887"/>
    </source>
</evidence>
<dbReference type="PANTHER" id="PTHR46663:SF2">
    <property type="entry name" value="GGDEF DOMAIN-CONTAINING PROTEIN"/>
    <property type="match status" value="1"/>
</dbReference>
<dbReference type="PROSITE" id="PS50887">
    <property type="entry name" value="GGDEF"/>
    <property type="match status" value="1"/>
</dbReference>
<name>A0AAE4GC88_9BURK</name>
<evidence type="ECO:0000313" key="4">
    <source>
        <dbReference type="EMBL" id="MDT0339753.1"/>
    </source>
</evidence>
<evidence type="ECO:0000256" key="1">
    <source>
        <dbReference type="SAM" id="Coils"/>
    </source>
</evidence>
<dbReference type="CDD" id="cd01949">
    <property type="entry name" value="GGDEF"/>
    <property type="match status" value="1"/>
</dbReference>
<dbReference type="SMART" id="SM00267">
    <property type="entry name" value="GGDEF"/>
    <property type="match status" value="1"/>
</dbReference>
<dbReference type="AlphaFoldDB" id="A0AAE4GC88"/>
<keyword evidence="1" id="KW-0175">Coiled coil</keyword>
<dbReference type="EC" id="2.7.7.65" evidence="4"/>
<accession>A0AAE4GC88</accession>
<dbReference type="InterPro" id="IPR000160">
    <property type="entry name" value="GGDEF_dom"/>
</dbReference>
<keyword evidence="4" id="KW-0548">Nucleotidyltransferase</keyword>
<sequence length="231" mass="24770">MFGMDNGEWFRLVQRVWTGASLDGLGAVASLGLAGTLGALLASARGRCRELHRQLREARAANDGLRQQALYDGLTGLPNRSLLEQRIAAAIARAERAQGSFALLFLDLDGFKLVNDRHGHAAGDLLLLQIGERLGASLRHADTIARIGGDEFVVLTDIVASGDIRIIRDKLTQALAAPFQIGHTMLTVSASLGHACYPDDGISMDALLACADQGMYHLKRTRQAQAACTVQ</sequence>
<evidence type="ECO:0000256" key="2">
    <source>
        <dbReference type="SAM" id="Phobius"/>
    </source>
</evidence>
<feature type="transmembrane region" description="Helical" evidence="2">
    <location>
        <begin position="20"/>
        <end position="44"/>
    </location>
</feature>
<keyword evidence="2" id="KW-0812">Transmembrane</keyword>
<comment type="caution">
    <text evidence="4">The sequence shown here is derived from an EMBL/GenBank/DDBJ whole genome shotgun (WGS) entry which is preliminary data.</text>
</comment>